<sequence length="62" mass="6900">MDGGKRVWVPHTTEGFTLGRIVDIGADTISIEPFNAPGTIINSLYDRTFPAEEYDNKDVEDN</sequence>
<evidence type="ECO:0000256" key="1">
    <source>
        <dbReference type="ARBA" id="ARBA00022741"/>
    </source>
</evidence>
<dbReference type="GO" id="GO:0051015">
    <property type="term" value="F:actin filament binding"/>
    <property type="evidence" value="ECO:0007669"/>
    <property type="project" value="InterPro"/>
</dbReference>
<feature type="domain" description="Myosin N-terminal SH3-like" evidence="3">
    <location>
        <begin position="2"/>
        <end position="53"/>
    </location>
</feature>
<evidence type="ECO:0000313" key="5">
    <source>
        <dbReference type="Proteomes" id="UP000678393"/>
    </source>
</evidence>
<accession>A0A8S3YZU3</accession>
<comment type="caution">
    <text evidence="4">The sequence shown here is derived from an EMBL/GenBank/DDBJ whole genome shotgun (WGS) entry which is preliminary data.</text>
</comment>
<dbReference type="GO" id="GO:0003774">
    <property type="term" value="F:cytoskeletal motor activity"/>
    <property type="evidence" value="ECO:0007669"/>
    <property type="project" value="InterPro"/>
</dbReference>
<keyword evidence="2" id="KW-0067">ATP-binding</keyword>
<feature type="non-terminal residue" evidence="4">
    <location>
        <position position="62"/>
    </location>
</feature>
<dbReference type="InterPro" id="IPR008989">
    <property type="entry name" value="Myosin_S1_N"/>
</dbReference>
<dbReference type="GO" id="GO:0005524">
    <property type="term" value="F:ATP binding"/>
    <property type="evidence" value="ECO:0007669"/>
    <property type="project" value="UniProtKB-KW"/>
</dbReference>
<dbReference type="Pfam" id="PF02736">
    <property type="entry name" value="Myosin_N"/>
    <property type="match status" value="1"/>
</dbReference>
<gene>
    <name evidence="4" type="ORF">CUNI_LOCUS6490</name>
</gene>
<keyword evidence="5" id="KW-1185">Reference proteome</keyword>
<proteinExistence type="predicted"/>
<name>A0A8S3YZU3_9EUPU</name>
<dbReference type="Gene3D" id="2.30.30.360">
    <property type="entry name" value="Myosin S1 fragment, N-terminal"/>
    <property type="match status" value="1"/>
</dbReference>
<dbReference type="OrthoDB" id="6268400at2759"/>
<dbReference type="Proteomes" id="UP000678393">
    <property type="component" value="Unassembled WGS sequence"/>
</dbReference>
<evidence type="ECO:0000259" key="3">
    <source>
        <dbReference type="PROSITE" id="PS51844"/>
    </source>
</evidence>
<dbReference type="AlphaFoldDB" id="A0A8S3YZU3"/>
<organism evidence="4 5">
    <name type="scientific">Candidula unifasciata</name>
    <dbReference type="NCBI Taxonomy" id="100452"/>
    <lineage>
        <taxon>Eukaryota</taxon>
        <taxon>Metazoa</taxon>
        <taxon>Spiralia</taxon>
        <taxon>Lophotrochozoa</taxon>
        <taxon>Mollusca</taxon>
        <taxon>Gastropoda</taxon>
        <taxon>Heterobranchia</taxon>
        <taxon>Euthyneura</taxon>
        <taxon>Panpulmonata</taxon>
        <taxon>Eupulmonata</taxon>
        <taxon>Stylommatophora</taxon>
        <taxon>Helicina</taxon>
        <taxon>Helicoidea</taxon>
        <taxon>Geomitridae</taxon>
        <taxon>Candidula</taxon>
    </lineage>
</organism>
<keyword evidence="1" id="KW-0547">Nucleotide-binding</keyword>
<dbReference type="EMBL" id="CAJHNH020000995">
    <property type="protein sequence ID" value="CAG5120932.1"/>
    <property type="molecule type" value="Genomic_DNA"/>
</dbReference>
<evidence type="ECO:0000256" key="2">
    <source>
        <dbReference type="ARBA" id="ARBA00022840"/>
    </source>
</evidence>
<evidence type="ECO:0000313" key="4">
    <source>
        <dbReference type="EMBL" id="CAG5120932.1"/>
    </source>
</evidence>
<protein>
    <recommendedName>
        <fullName evidence="3">Myosin N-terminal SH3-like domain-containing protein</fullName>
    </recommendedName>
</protein>
<dbReference type="InterPro" id="IPR004009">
    <property type="entry name" value="SH3_Myosin"/>
</dbReference>
<dbReference type="PROSITE" id="PS51844">
    <property type="entry name" value="SH3_LIKE"/>
    <property type="match status" value="1"/>
</dbReference>
<reference evidence="4" key="1">
    <citation type="submission" date="2021-04" db="EMBL/GenBank/DDBJ databases">
        <authorList>
            <consortium name="Molecular Ecology Group"/>
        </authorList>
    </citation>
    <scope>NUCLEOTIDE SEQUENCE</scope>
</reference>
<dbReference type="GO" id="GO:0016459">
    <property type="term" value="C:myosin complex"/>
    <property type="evidence" value="ECO:0007669"/>
    <property type="project" value="InterPro"/>
</dbReference>